<dbReference type="OrthoDB" id="6628359at2759"/>
<feature type="chain" id="PRO_5035920700" evidence="1">
    <location>
        <begin position="18"/>
        <end position="148"/>
    </location>
</feature>
<dbReference type="EnsemblMetazoa" id="XM_016808138.2">
    <property type="protein sequence ID" value="XP_016663627.1"/>
    <property type="gene ID" value="LOC107884966"/>
</dbReference>
<sequence length="148" mass="17464">MNSMLLLFLNCVVAVLSFDQFAIDTEQWKSTNIGAEQSYYNQVYEQYLNYYNYLYQQNSIFNNQNNNVNTNPTPTNITNTIPTNITNTIPINLFKMENRSTNEEEPTVTSKFLRKNKILLPHIPNIEPKKPLKTKLRTIIYRYQNKNK</sequence>
<proteinExistence type="predicted"/>
<dbReference type="KEGG" id="api:107884966"/>
<dbReference type="GeneID" id="107884966"/>
<dbReference type="AlphaFoldDB" id="A0A8R2H7L4"/>
<accession>A0A8R2H7L4</accession>
<reference evidence="3" key="1">
    <citation type="submission" date="2010-06" db="EMBL/GenBank/DDBJ databases">
        <authorList>
            <person name="Jiang H."/>
            <person name="Abraham K."/>
            <person name="Ali S."/>
            <person name="Alsbrooks S.L."/>
            <person name="Anim B.N."/>
            <person name="Anosike U.S."/>
            <person name="Attaway T."/>
            <person name="Bandaranaike D.P."/>
            <person name="Battles P.K."/>
            <person name="Bell S.N."/>
            <person name="Bell A.V."/>
            <person name="Beltran B."/>
            <person name="Bickham C."/>
            <person name="Bustamante Y."/>
            <person name="Caleb T."/>
            <person name="Canada A."/>
            <person name="Cardenas V."/>
            <person name="Carter K."/>
            <person name="Chacko J."/>
            <person name="Chandrabose M.N."/>
            <person name="Chavez D."/>
            <person name="Chavez A."/>
            <person name="Chen L."/>
            <person name="Chu H.-S."/>
            <person name="Claassen K.J."/>
            <person name="Cockrell R."/>
            <person name="Collins M."/>
            <person name="Cooper J.A."/>
            <person name="Cree A."/>
            <person name="Curry S.M."/>
            <person name="Da Y."/>
            <person name="Dao M.D."/>
            <person name="Das B."/>
            <person name="Davila M.-L."/>
            <person name="Davy-Carroll L."/>
            <person name="Denson S."/>
            <person name="Dinh H."/>
            <person name="Ebong V.E."/>
            <person name="Edwards J.R."/>
            <person name="Egan A."/>
            <person name="El-Daye J."/>
            <person name="Escobedo L."/>
            <person name="Fernandez S."/>
            <person name="Fernando P.R."/>
            <person name="Flagg N."/>
            <person name="Forbes L.D."/>
            <person name="Fowler R.G."/>
            <person name="Fu Q."/>
            <person name="Gabisi R.A."/>
            <person name="Ganer J."/>
            <person name="Garbino Pronczuk A."/>
            <person name="Garcia R.M."/>
            <person name="Garner T."/>
            <person name="Garrett T.E."/>
            <person name="Gonzalez D.A."/>
            <person name="Hamid H."/>
            <person name="Hawkins E.S."/>
            <person name="Hirani K."/>
            <person name="Hogues M.E."/>
            <person name="Hollins B."/>
            <person name="Hsiao C.-H."/>
            <person name="Jabil R."/>
            <person name="James M.L."/>
            <person name="Jhangiani S.N."/>
            <person name="Johnson B."/>
            <person name="Johnson Q."/>
            <person name="Joshi V."/>
            <person name="Kalu J.B."/>
            <person name="Kam C."/>
            <person name="Kashfia A."/>
            <person name="Keebler J."/>
            <person name="Kisamo H."/>
            <person name="Kovar C.L."/>
            <person name="Lago L.A."/>
            <person name="Lai C.-Y."/>
            <person name="Laidlaw J."/>
            <person name="Lara F."/>
            <person name="Le T.-K."/>
            <person name="Lee S.L."/>
            <person name="Legall F.H."/>
            <person name="Lemon S.J."/>
            <person name="Lewis L.R."/>
            <person name="Li B."/>
            <person name="Liu Y."/>
            <person name="Liu Y.-S."/>
            <person name="Lopez J."/>
            <person name="Lozado R.J."/>
            <person name="Lu J."/>
            <person name="Madu R.C."/>
            <person name="Maheshwari M."/>
            <person name="Maheshwari R."/>
            <person name="Malloy K."/>
            <person name="Martinez E."/>
            <person name="Mathew T."/>
            <person name="Mercado I.C."/>
            <person name="Mercado C."/>
            <person name="Meyer B."/>
            <person name="Montgomery K."/>
            <person name="Morgan M.B."/>
            <person name="Munidasa M."/>
            <person name="Nazareth L.V."/>
            <person name="Nelson J."/>
            <person name="Ng B.M."/>
            <person name="Nguyen N.B."/>
            <person name="Nguyen P.Q."/>
            <person name="Nguyen T."/>
            <person name="Obregon M."/>
            <person name="Okwuonu G.O."/>
            <person name="Onwere C.G."/>
            <person name="Orozco G."/>
            <person name="Parra A."/>
            <person name="Patel S."/>
            <person name="Patil S."/>
            <person name="Perez A."/>
            <person name="Perez Y."/>
            <person name="Pham C."/>
            <person name="Primus E.L."/>
            <person name="Pu L.-L."/>
            <person name="Puazo M."/>
            <person name="Qin X."/>
            <person name="Quiroz J.B."/>
            <person name="Reese J."/>
            <person name="Richards S."/>
            <person name="Rives C.M."/>
            <person name="Robberts R."/>
            <person name="Ruiz S.J."/>
            <person name="Ruiz M.J."/>
            <person name="Santibanez J."/>
            <person name="Schneider B.W."/>
            <person name="Sisson I."/>
            <person name="Smith M."/>
            <person name="Sodergren E."/>
            <person name="Song X.-Z."/>
            <person name="Song B.B."/>
            <person name="Summersgill H."/>
            <person name="Thelus R."/>
            <person name="Thornton R.D."/>
            <person name="Trejos Z.Y."/>
            <person name="Usmani K."/>
            <person name="Vattathil S."/>
            <person name="Villasana D."/>
            <person name="Walker D.L."/>
            <person name="Wang S."/>
            <person name="Wang K."/>
            <person name="White C.S."/>
            <person name="Williams A.C."/>
            <person name="Williamson J."/>
            <person name="Wilson K."/>
            <person name="Woghiren I.O."/>
            <person name="Woodworth J.R."/>
            <person name="Worley K.C."/>
            <person name="Wright R.A."/>
            <person name="Wu W."/>
            <person name="Young L."/>
            <person name="Zhang L."/>
            <person name="Zhang J."/>
            <person name="Zhu Y."/>
            <person name="Muzny D.M."/>
            <person name="Weinstock G."/>
            <person name="Gibbs R.A."/>
        </authorList>
    </citation>
    <scope>NUCLEOTIDE SEQUENCE [LARGE SCALE GENOMIC DNA]</scope>
    <source>
        <strain evidence="3">LSR1</strain>
    </source>
</reference>
<keyword evidence="1" id="KW-0732">Signal</keyword>
<reference evidence="2" key="2">
    <citation type="submission" date="2022-06" db="UniProtKB">
        <authorList>
            <consortium name="EnsemblMetazoa"/>
        </authorList>
    </citation>
    <scope>IDENTIFICATION</scope>
</reference>
<keyword evidence="3" id="KW-1185">Reference proteome</keyword>
<organism evidence="2 3">
    <name type="scientific">Acyrthosiphon pisum</name>
    <name type="common">Pea aphid</name>
    <dbReference type="NCBI Taxonomy" id="7029"/>
    <lineage>
        <taxon>Eukaryota</taxon>
        <taxon>Metazoa</taxon>
        <taxon>Ecdysozoa</taxon>
        <taxon>Arthropoda</taxon>
        <taxon>Hexapoda</taxon>
        <taxon>Insecta</taxon>
        <taxon>Pterygota</taxon>
        <taxon>Neoptera</taxon>
        <taxon>Paraneoptera</taxon>
        <taxon>Hemiptera</taxon>
        <taxon>Sternorrhyncha</taxon>
        <taxon>Aphidomorpha</taxon>
        <taxon>Aphidoidea</taxon>
        <taxon>Aphididae</taxon>
        <taxon>Macrosiphini</taxon>
        <taxon>Acyrthosiphon</taxon>
    </lineage>
</organism>
<evidence type="ECO:0000256" key="1">
    <source>
        <dbReference type="SAM" id="SignalP"/>
    </source>
</evidence>
<dbReference type="Proteomes" id="UP000007819">
    <property type="component" value="Chromosome A2"/>
</dbReference>
<protein>
    <submittedName>
        <fullName evidence="2">Uncharacterized protein</fullName>
    </submittedName>
</protein>
<evidence type="ECO:0000313" key="2">
    <source>
        <dbReference type="EnsemblMetazoa" id="XP_016663627.1"/>
    </source>
</evidence>
<name>A0A8R2H7L4_ACYPI</name>
<feature type="signal peptide" evidence="1">
    <location>
        <begin position="1"/>
        <end position="17"/>
    </location>
</feature>
<dbReference type="RefSeq" id="XP_016663627.1">
    <property type="nucleotide sequence ID" value="XM_016808138.1"/>
</dbReference>
<evidence type="ECO:0000313" key="3">
    <source>
        <dbReference type="Proteomes" id="UP000007819"/>
    </source>
</evidence>